<keyword evidence="3" id="KW-1185">Reference proteome</keyword>
<proteinExistence type="predicted"/>
<evidence type="ECO:0000313" key="2">
    <source>
        <dbReference type="EMBL" id="CAI6364788.1"/>
    </source>
</evidence>
<dbReference type="EMBL" id="CARXXK010000004">
    <property type="protein sequence ID" value="CAI6364788.1"/>
    <property type="molecule type" value="Genomic_DNA"/>
</dbReference>
<comment type="caution">
    <text evidence="2">The sequence shown here is derived from an EMBL/GenBank/DDBJ whole genome shotgun (WGS) entry which is preliminary data.</text>
</comment>
<reference evidence="2 3" key="1">
    <citation type="submission" date="2023-01" db="EMBL/GenBank/DDBJ databases">
        <authorList>
            <person name="Whitehead M."/>
        </authorList>
    </citation>
    <scope>NUCLEOTIDE SEQUENCE [LARGE SCALE GENOMIC DNA]</scope>
</reference>
<dbReference type="Proteomes" id="UP001160148">
    <property type="component" value="Unassembled WGS sequence"/>
</dbReference>
<sequence>MTCTWQRQLGRCEITDLSQDASQRRDVELTNAHGHGEQYRTAAQKGPHACEEHDTVLRAAQKASTQKDSTTMFCGQSKKKRAKS</sequence>
<protein>
    <submittedName>
        <fullName evidence="2">Uncharacterized protein</fullName>
    </submittedName>
</protein>
<accession>A0AAV0X9Z9</accession>
<name>A0AAV0X9Z9_9HEMI</name>
<feature type="compositionally biased region" description="Polar residues" evidence="1">
    <location>
        <begin position="62"/>
        <end position="74"/>
    </location>
</feature>
<feature type="region of interest" description="Disordered" evidence="1">
    <location>
        <begin position="62"/>
        <end position="84"/>
    </location>
</feature>
<dbReference type="AlphaFoldDB" id="A0AAV0X9Z9"/>
<evidence type="ECO:0000313" key="3">
    <source>
        <dbReference type="Proteomes" id="UP001160148"/>
    </source>
</evidence>
<evidence type="ECO:0000256" key="1">
    <source>
        <dbReference type="SAM" id="MobiDB-lite"/>
    </source>
</evidence>
<gene>
    <name evidence="2" type="ORF">MEUPH1_LOCUS19576</name>
</gene>
<organism evidence="2 3">
    <name type="scientific">Macrosiphum euphorbiae</name>
    <name type="common">potato aphid</name>
    <dbReference type="NCBI Taxonomy" id="13131"/>
    <lineage>
        <taxon>Eukaryota</taxon>
        <taxon>Metazoa</taxon>
        <taxon>Ecdysozoa</taxon>
        <taxon>Arthropoda</taxon>
        <taxon>Hexapoda</taxon>
        <taxon>Insecta</taxon>
        <taxon>Pterygota</taxon>
        <taxon>Neoptera</taxon>
        <taxon>Paraneoptera</taxon>
        <taxon>Hemiptera</taxon>
        <taxon>Sternorrhyncha</taxon>
        <taxon>Aphidomorpha</taxon>
        <taxon>Aphidoidea</taxon>
        <taxon>Aphididae</taxon>
        <taxon>Macrosiphini</taxon>
        <taxon>Macrosiphum</taxon>
    </lineage>
</organism>